<evidence type="ECO:0000256" key="1">
    <source>
        <dbReference type="ARBA" id="ARBA00004196"/>
    </source>
</evidence>
<dbReference type="PANTHER" id="PTHR32347:SF14">
    <property type="entry name" value="EFFLUX SYSTEM COMPONENT YKNX-RELATED"/>
    <property type="match status" value="1"/>
</dbReference>
<evidence type="ECO:0000313" key="7">
    <source>
        <dbReference type="EMBL" id="MYL62185.1"/>
    </source>
</evidence>
<dbReference type="InterPro" id="IPR058639">
    <property type="entry name" value="BSH_YknX-like"/>
</dbReference>
<keyword evidence="4" id="KW-0812">Transmembrane</keyword>
<dbReference type="AlphaFoldDB" id="A0A845EVU7"/>
<organism evidence="7 8">
    <name type="scientific">Guptibacillus hwajinpoensis</name>
    <dbReference type="NCBI Taxonomy" id="208199"/>
    <lineage>
        <taxon>Bacteria</taxon>
        <taxon>Bacillati</taxon>
        <taxon>Bacillota</taxon>
        <taxon>Bacilli</taxon>
        <taxon>Bacillales</taxon>
        <taxon>Guptibacillaceae</taxon>
        <taxon>Guptibacillus</taxon>
    </lineage>
</organism>
<dbReference type="Gene3D" id="2.40.30.170">
    <property type="match status" value="1"/>
</dbReference>
<dbReference type="Proteomes" id="UP000447833">
    <property type="component" value="Unassembled WGS sequence"/>
</dbReference>
<dbReference type="GO" id="GO:0030313">
    <property type="term" value="C:cell envelope"/>
    <property type="evidence" value="ECO:0007669"/>
    <property type="project" value="UniProtKB-SubCell"/>
</dbReference>
<keyword evidence="2 3" id="KW-0175">Coiled coil</keyword>
<evidence type="ECO:0000259" key="6">
    <source>
        <dbReference type="Pfam" id="PF25990"/>
    </source>
</evidence>
<feature type="domain" description="YknX-like beta-barrel" evidence="6">
    <location>
        <begin position="216"/>
        <end position="298"/>
    </location>
</feature>
<evidence type="ECO:0000256" key="2">
    <source>
        <dbReference type="ARBA" id="ARBA00023054"/>
    </source>
</evidence>
<accession>A0A845EVU7</accession>
<dbReference type="InterPro" id="IPR050465">
    <property type="entry name" value="UPF0194_transport"/>
</dbReference>
<gene>
    <name evidence="7" type="ORF">GLW07_02325</name>
</gene>
<dbReference type="RefSeq" id="WP_160918062.1">
    <property type="nucleotide sequence ID" value="NZ_WMEY01000001.1"/>
</dbReference>
<comment type="caution">
    <text evidence="7">The sequence shown here is derived from an EMBL/GenBank/DDBJ whole genome shotgun (WGS) entry which is preliminary data.</text>
</comment>
<evidence type="ECO:0000259" key="5">
    <source>
        <dbReference type="Pfam" id="PF25984"/>
    </source>
</evidence>
<dbReference type="Pfam" id="PF25984">
    <property type="entry name" value="BSH_YknX"/>
    <property type="match status" value="1"/>
</dbReference>
<evidence type="ECO:0000256" key="4">
    <source>
        <dbReference type="SAM" id="Phobius"/>
    </source>
</evidence>
<evidence type="ECO:0000256" key="3">
    <source>
        <dbReference type="SAM" id="Coils"/>
    </source>
</evidence>
<evidence type="ECO:0000313" key="8">
    <source>
        <dbReference type="Proteomes" id="UP000447833"/>
    </source>
</evidence>
<comment type="subcellular location">
    <subcellularLocation>
        <location evidence="1">Cell envelope</location>
    </subcellularLocation>
</comment>
<sequence length="373" mass="41602">MKKKIILGSVTVGILSLVLINLFIFQGDQETTVKAEEETYIVEEKRLTDVINVGGEVKPKNQETYYIDSSIGTLKELLVDDGEEIEIGSPLYSYENPKLLDQLERAELSKSRALIQLEQLNSQEDKLNEESNDDEGEFTPNAIGVDKESIKFDRRLANLDYKEAELEISSLHKEINELTIHSKMKGIIKIVGNDLSLGSPNSTVPLVTVVSEGEYLVYGKLPEYDSPLVNPGMKVKIKAKAVPDKVYEGEIVSVSSLPDNLSEGEDSSGNKESMYTYKAKFKTSPKEMKSGYSVNIEVQIDRKDKQPIIPIESIGTDEKGEYIFLKKSEENIEKTYIEAGVINEGYREVLNGLKVGDEILASVESDLESDKSK</sequence>
<dbReference type="InterPro" id="IPR058636">
    <property type="entry name" value="Beta-barrel_YknX"/>
</dbReference>
<dbReference type="Gene3D" id="2.40.420.20">
    <property type="match status" value="1"/>
</dbReference>
<reference evidence="7 8" key="1">
    <citation type="submission" date="2019-11" db="EMBL/GenBank/DDBJ databases">
        <title>Genome sequences of 17 halophilic strains isolated from different environments.</title>
        <authorList>
            <person name="Furrow R.E."/>
        </authorList>
    </citation>
    <scope>NUCLEOTIDE SEQUENCE [LARGE SCALE GENOMIC DNA]</scope>
    <source>
        <strain evidence="7 8">22506_14_FS</strain>
    </source>
</reference>
<feature type="coiled-coil region" evidence="3">
    <location>
        <begin position="103"/>
        <end position="181"/>
    </location>
</feature>
<keyword evidence="4" id="KW-1133">Transmembrane helix</keyword>
<feature type="domain" description="YknX-like barrel-sandwich hybrid" evidence="5">
    <location>
        <begin position="63"/>
        <end position="210"/>
    </location>
</feature>
<protein>
    <submittedName>
        <fullName evidence="7">HlyD family efflux transporter periplasmic adaptor subunit</fullName>
    </submittedName>
</protein>
<name>A0A845EVU7_9BACL</name>
<proteinExistence type="predicted"/>
<dbReference type="PANTHER" id="PTHR32347">
    <property type="entry name" value="EFFLUX SYSTEM COMPONENT YKNX-RELATED"/>
    <property type="match status" value="1"/>
</dbReference>
<keyword evidence="4" id="KW-0472">Membrane</keyword>
<dbReference type="EMBL" id="WMEY01000001">
    <property type="protein sequence ID" value="MYL62185.1"/>
    <property type="molecule type" value="Genomic_DNA"/>
</dbReference>
<dbReference type="Pfam" id="PF25990">
    <property type="entry name" value="Beta-barrel_YknX"/>
    <property type="match status" value="1"/>
</dbReference>
<feature type="transmembrane region" description="Helical" evidence="4">
    <location>
        <begin position="5"/>
        <end position="25"/>
    </location>
</feature>